<dbReference type="AlphaFoldDB" id="A0A6J4U1H4"/>
<accession>A0A6J4U1H4</accession>
<gene>
    <name evidence="2" type="ORF">AVDCRST_MAG59-503</name>
</gene>
<dbReference type="EMBL" id="CADCWF010000021">
    <property type="protein sequence ID" value="CAA9537848.1"/>
    <property type="molecule type" value="Genomic_DNA"/>
</dbReference>
<evidence type="ECO:0000313" key="2">
    <source>
        <dbReference type="EMBL" id="CAA9537848.1"/>
    </source>
</evidence>
<organism evidence="2">
    <name type="scientific">uncultured Thermomicrobiales bacterium</name>
    <dbReference type="NCBI Taxonomy" id="1645740"/>
    <lineage>
        <taxon>Bacteria</taxon>
        <taxon>Pseudomonadati</taxon>
        <taxon>Thermomicrobiota</taxon>
        <taxon>Thermomicrobia</taxon>
        <taxon>Thermomicrobiales</taxon>
        <taxon>environmental samples</taxon>
    </lineage>
</organism>
<reference evidence="2" key="1">
    <citation type="submission" date="2020-02" db="EMBL/GenBank/DDBJ databases">
        <authorList>
            <person name="Meier V. D."/>
        </authorList>
    </citation>
    <scope>NUCLEOTIDE SEQUENCE</scope>
    <source>
        <strain evidence="2">AVDCRST_MAG59</strain>
    </source>
</reference>
<feature type="non-terminal residue" evidence="2">
    <location>
        <position position="57"/>
    </location>
</feature>
<feature type="non-terminal residue" evidence="2">
    <location>
        <position position="1"/>
    </location>
</feature>
<protein>
    <submittedName>
        <fullName evidence="2">Uncharacterized protein</fullName>
    </submittedName>
</protein>
<name>A0A6J4U1H4_9BACT</name>
<sequence length="57" mass="6029">CQQIARCPSASPGRLGPTPPPATGLATIVHRRHAGYATDRWNREGAGCRSRSGDTRG</sequence>
<proteinExistence type="predicted"/>
<feature type="region of interest" description="Disordered" evidence="1">
    <location>
        <begin position="1"/>
        <end position="22"/>
    </location>
</feature>
<evidence type="ECO:0000256" key="1">
    <source>
        <dbReference type="SAM" id="MobiDB-lite"/>
    </source>
</evidence>